<feature type="domain" description="Aminoglycoside phosphotransferase" evidence="1">
    <location>
        <begin position="68"/>
        <end position="260"/>
    </location>
</feature>
<proteinExistence type="predicted"/>
<evidence type="ECO:0000313" key="2">
    <source>
        <dbReference type="EMBL" id="RDL32586.1"/>
    </source>
</evidence>
<reference evidence="2 3" key="1">
    <citation type="journal article" date="2018" name="IMA Fungus">
        <title>IMA Genome-F 9: Draft genome sequence of Annulohypoxylon stygium, Aspergillus mulundensis, Berkeleyomyces basicola (syn. Thielaviopsis basicola), Ceratocystis smalleyi, two Cercospora beticola strains, Coleophoma cylindrospora, Fusarium fracticaudum, Phialophora cf. hyalina, and Morchella septimelata.</title>
        <authorList>
            <person name="Wingfield B.D."/>
            <person name="Bills G.F."/>
            <person name="Dong Y."/>
            <person name="Huang W."/>
            <person name="Nel W.J."/>
            <person name="Swalarsk-Parry B.S."/>
            <person name="Vaghefi N."/>
            <person name="Wilken P.M."/>
            <person name="An Z."/>
            <person name="de Beer Z.W."/>
            <person name="De Vos L."/>
            <person name="Chen L."/>
            <person name="Duong T.A."/>
            <person name="Gao Y."/>
            <person name="Hammerbacher A."/>
            <person name="Kikkert J.R."/>
            <person name="Li Y."/>
            <person name="Li H."/>
            <person name="Li K."/>
            <person name="Li Q."/>
            <person name="Liu X."/>
            <person name="Ma X."/>
            <person name="Naidoo K."/>
            <person name="Pethybridge S.J."/>
            <person name="Sun J."/>
            <person name="Steenkamp E.T."/>
            <person name="van der Nest M.A."/>
            <person name="van Wyk S."/>
            <person name="Wingfield M.J."/>
            <person name="Xiong C."/>
            <person name="Yue Q."/>
            <person name="Zhang X."/>
        </authorList>
    </citation>
    <scope>NUCLEOTIDE SEQUENCE [LARGE SCALE GENOMIC DNA]</scope>
    <source>
        <strain evidence="2 3">BP 5553</strain>
    </source>
</reference>
<dbReference type="InterPro" id="IPR051678">
    <property type="entry name" value="AGP_Transferase"/>
</dbReference>
<evidence type="ECO:0000259" key="1">
    <source>
        <dbReference type="Pfam" id="PF01636"/>
    </source>
</evidence>
<dbReference type="STRING" id="2656787.A0A370TDQ2"/>
<name>A0A370TDQ2_9HELO</name>
<keyword evidence="3" id="KW-1185">Reference proteome</keyword>
<gene>
    <name evidence="2" type="ORF">BP5553_09042</name>
</gene>
<dbReference type="Gene3D" id="3.90.1200.10">
    <property type="match status" value="1"/>
</dbReference>
<dbReference type="PANTHER" id="PTHR21310">
    <property type="entry name" value="AMINOGLYCOSIDE PHOSPHOTRANSFERASE-RELATED-RELATED"/>
    <property type="match status" value="1"/>
</dbReference>
<dbReference type="EMBL" id="NPIC01000010">
    <property type="protein sequence ID" value="RDL32586.1"/>
    <property type="molecule type" value="Genomic_DNA"/>
</dbReference>
<accession>A0A370TDQ2</accession>
<protein>
    <recommendedName>
        <fullName evidence="1">Aminoglycoside phosphotransferase domain-containing protein</fullName>
    </recommendedName>
</protein>
<dbReference type="Pfam" id="PF01636">
    <property type="entry name" value="APH"/>
    <property type="match status" value="1"/>
</dbReference>
<dbReference type="SUPFAM" id="SSF56112">
    <property type="entry name" value="Protein kinase-like (PK-like)"/>
    <property type="match status" value="1"/>
</dbReference>
<comment type="caution">
    <text evidence="2">The sequence shown here is derived from an EMBL/GenBank/DDBJ whole genome shotgun (WGS) entry which is preliminary data.</text>
</comment>
<sequence length="412" mass="47706">MHERMRYDDIAWERSEAQFEAWSKKFYQEDILREIGNFMAKHRGGVPKELCSPVAGAFNVCLQMKFGDGGSAIIRFPQPGNVRFPKEKLLKEVAVMRYVAENTSIPVPFVLHYGMADESPAGMGPFILTEHIRHEHNVTAALNTPGFVRKDRPILNPQIPETELKFIYSQMADVLLRLSQPSFSQIGSIGEDAEYCRRKYVARHLFRKFARDGRLSSAHSLDANPFKLFCDDLRPSNVLVDADCRVVGVIDWEFSYAAPAEFTYSPPWWLLIETPEKWPKGVSDWVKEYEPRLKTFLEELTAREDIMISDGSLAEDQRLSGRMRESWESGAFWISYVARKSWAFDMIFWEQINSRFFGDNSGYEDRVKLLSQEERDGMEEFVERKLNDAKTRDLDDWEKDEANRLTSAFIST</sequence>
<dbReference type="Gene3D" id="3.30.200.20">
    <property type="entry name" value="Phosphorylase Kinase, domain 1"/>
    <property type="match status" value="1"/>
</dbReference>
<dbReference type="OrthoDB" id="5412996at2759"/>
<dbReference type="PANTHER" id="PTHR21310:SF37">
    <property type="entry name" value="AMINOGLYCOSIDE PHOSPHOTRANSFERASE DOMAIN-CONTAINING PROTEIN"/>
    <property type="match status" value="1"/>
</dbReference>
<dbReference type="InterPro" id="IPR011009">
    <property type="entry name" value="Kinase-like_dom_sf"/>
</dbReference>
<dbReference type="GeneID" id="43601891"/>
<dbReference type="Proteomes" id="UP000254866">
    <property type="component" value="Unassembled WGS sequence"/>
</dbReference>
<evidence type="ECO:0000313" key="3">
    <source>
        <dbReference type="Proteomes" id="UP000254866"/>
    </source>
</evidence>
<dbReference type="AlphaFoldDB" id="A0A370TDQ2"/>
<dbReference type="RefSeq" id="XP_031866308.1">
    <property type="nucleotide sequence ID" value="XM_032017665.1"/>
</dbReference>
<organism evidence="2 3">
    <name type="scientific">Venustampulla echinocandica</name>
    <dbReference type="NCBI Taxonomy" id="2656787"/>
    <lineage>
        <taxon>Eukaryota</taxon>
        <taxon>Fungi</taxon>
        <taxon>Dikarya</taxon>
        <taxon>Ascomycota</taxon>
        <taxon>Pezizomycotina</taxon>
        <taxon>Leotiomycetes</taxon>
        <taxon>Helotiales</taxon>
        <taxon>Pleuroascaceae</taxon>
        <taxon>Venustampulla</taxon>
    </lineage>
</organism>
<dbReference type="InterPro" id="IPR002575">
    <property type="entry name" value="Aminoglycoside_PTrfase"/>
</dbReference>